<evidence type="ECO:0000313" key="7">
    <source>
        <dbReference type="EMBL" id="MBA0720709.1"/>
    </source>
</evidence>
<protein>
    <submittedName>
        <fullName evidence="7">Uncharacterized protein</fullName>
    </submittedName>
</protein>
<dbReference type="Proteomes" id="UP000593574">
    <property type="component" value="Unassembled WGS sequence"/>
</dbReference>
<keyword evidence="6" id="KW-0503">Monooxygenase</keyword>
<dbReference type="InterPro" id="IPR036396">
    <property type="entry name" value="Cyt_P450_sf"/>
</dbReference>
<accession>A0A7J9AB17</accession>
<dbReference type="GO" id="GO:0020037">
    <property type="term" value="F:heme binding"/>
    <property type="evidence" value="ECO:0007669"/>
    <property type="project" value="InterPro"/>
</dbReference>
<evidence type="ECO:0000256" key="5">
    <source>
        <dbReference type="ARBA" id="ARBA00023004"/>
    </source>
</evidence>
<evidence type="ECO:0000256" key="2">
    <source>
        <dbReference type="ARBA" id="ARBA00022617"/>
    </source>
</evidence>
<sequence length="94" mass="10203">MVNAWAIHRDPSIWEDPTEFNPEMFEGTIQWFEWEKVGSAKVDMTPGTGPALSKATPLEALCSPRPDLIKLLSHIGSLSATGNSLALNGLVVIV</sequence>
<comment type="similarity">
    <text evidence="1">Belongs to the cytochrome P450 family.</text>
</comment>
<organism evidence="7 8">
    <name type="scientific">Gossypium laxum</name>
    <dbReference type="NCBI Taxonomy" id="34288"/>
    <lineage>
        <taxon>Eukaryota</taxon>
        <taxon>Viridiplantae</taxon>
        <taxon>Streptophyta</taxon>
        <taxon>Embryophyta</taxon>
        <taxon>Tracheophyta</taxon>
        <taxon>Spermatophyta</taxon>
        <taxon>Magnoliopsida</taxon>
        <taxon>eudicotyledons</taxon>
        <taxon>Gunneridae</taxon>
        <taxon>Pentapetalae</taxon>
        <taxon>rosids</taxon>
        <taxon>malvids</taxon>
        <taxon>Malvales</taxon>
        <taxon>Malvaceae</taxon>
        <taxon>Malvoideae</taxon>
        <taxon>Gossypium</taxon>
    </lineage>
</organism>
<evidence type="ECO:0000256" key="4">
    <source>
        <dbReference type="ARBA" id="ARBA00023002"/>
    </source>
</evidence>
<reference evidence="7 8" key="1">
    <citation type="journal article" date="2019" name="Genome Biol. Evol.">
        <title>Insights into the evolution of the New World diploid cottons (Gossypium, subgenus Houzingenia) based on genome sequencing.</title>
        <authorList>
            <person name="Grover C.E."/>
            <person name="Arick M.A. 2nd"/>
            <person name="Thrash A."/>
            <person name="Conover J.L."/>
            <person name="Sanders W.S."/>
            <person name="Peterson D.G."/>
            <person name="Frelichowski J.E."/>
            <person name="Scheffler J.A."/>
            <person name="Scheffler B.E."/>
            <person name="Wendel J.F."/>
        </authorList>
    </citation>
    <scope>NUCLEOTIDE SEQUENCE [LARGE SCALE GENOMIC DNA]</scope>
    <source>
        <strain evidence="7">4</strain>
        <tissue evidence="7">Leaf</tissue>
    </source>
</reference>
<keyword evidence="2" id="KW-0349">Heme</keyword>
<dbReference type="InterPro" id="IPR050651">
    <property type="entry name" value="Plant_Cytochrome_P450_Monoox"/>
</dbReference>
<dbReference type="GO" id="GO:0004497">
    <property type="term" value="F:monooxygenase activity"/>
    <property type="evidence" value="ECO:0007669"/>
    <property type="project" value="UniProtKB-KW"/>
</dbReference>
<keyword evidence="5" id="KW-0408">Iron</keyword>
<keyword evidence="3" id="KW-0479">Metal-binding</keyword>
<name>A0A7J9AB17_9ROSI</name>
<evidence type="ECO:0000313" key="8">
    <source>
        <dbReference type="Proteomes" id="UP000593574"/>
    </source>
</evidence>
<dbReference type="GO" id="GO:0005506">
    <property type="term" value="F:iron ion binding"/>
    <property type="evidence" value="ECO:0007669"/>
    <property type="project" value="InterPro"/>
</dbReference>
<evidence type="ECO:0000256" key="3">
    <source>
        <dbReference type="ARBA" id="ARBA00022723"/>
    </source>
</evidence>
<keyword evidence="8" id="KW-1185">Reference proteome</keyword>
<comment type="caution">
    <text evidence="7">The sequence shown here is derived from an EMBL/GenBank/DDBJ whole genome shotgun (WGS) entry which is preliminary data.</text>
</comment>
<dbReference type="AlphaFoldDB" id="A0A7J9AB17"/>
<dbReference type="PANTHER" id="PTHR47947:SF3">
    <property type="entry name" value="CYTOCHROME P450 81D1-LIKE"/>
    <property type="match status" value="1"/>
</dbReference>
<dbReference type="Gene3D" id="1.10.630.10">
    <property type="entry name" value="Cytochrome P450"/>
    <property type="match status" value="1"/>
</dbReference>
<dbReference type="Pfam" id="PF00067">
    <property type="entry name" value="p450"/>
    <property type="match status" value="1"/>
</dbReference>
<proteinExistence type="inferred from homology"/>
<evidence type="ECO:0000256" key="1">
    <source>
        <dbReference type="ARBA" id="ARBA00010617"/>
    </source>
</evidence>
<dbReference type="SUPFAM" id="SSF48264">
    <property type="entry name" value="Cytochrome P450"/>
    <property type="match status" value="1"/>
</dbReference>
<dbReference type="GO" id="GO:0016705">
    <property type="term" value="F:oxidoreductase activity, acting on paired donors, with incorporation or reduction of molecular oxygen"/>
    <property type="evidence" value="ECO:0007669"/>
    <property type="project" value="InterPro"/>
</dbReference>
<dbReference type="InterPro" id="IPR001128">
    <property type="entry name" value="Cyt_P450"/>
</dbReference>
<evidence type="ECO:0000256" key="6">
    <source>
        <dbReference type="ARBA" id="ARBA00023033"/>
    </source>
</evidence>
<dbReference type="EMBL" id="JABEZV010000009">
    <property type="protein sequence ID" value="MBA0720709.1"/>
    <property type="molecule type" value="Genomic_DNA"/>
</dbReference>
<dbReference type="PANTHER" id="PTHR47947">
    <property type="entry name" value="CYTOCHROME P450 82C3-RELATED"/>
    <property type="match status" value="1"/>
</dbReference>
<gene>
    <name evidence="7" type="ORF">Golax_008317</name>
</gene>
<keyword evidence="4" id="KW-0560">Oxidoreductase</keyword>